<dbReference type="Proteomes" id="UP000238390">
    <property type="component" value="Chromosome"/>
</dbReference>
<proteinExistence type="predicted"/>
<keyword evidence="2" id="KW-1185">Reference proteome</keyword>
<accession>A0A2R3J0W2</accession>
<dbReference type="RefSeq" id="WP_050157694.1">
    <property type="nucleotide sequence ID" value="NZ_CP027169.1"/>
</dbReference>
<organism evidence="1 2">
    <name type="scientific">Pseudomonas paraeruginosa</name>
    <dbReference type="NCBI Taxonomy" id="2994495"/>
    <lineage>
        <taxon>Bacteria</taxon>
        <taxon>Pseudomonadati</taxon>
        <taxon>Pseudomonadota</taxon>
        <taxon>Gammaproteobacteria</taxon>
        <taxon>Pseudomonadales</taxon>
        <taxon>Pseudomonadaceae</taxon>
        <taxon>Pseudomonas</taxon>
    </lineage>
</organism>
<evidence type="ECO:0000313" key="2">
    <source>
        <dbReference type="Proteomes" id="UP000238390"/>
    </source>
</evidence>
<sequence length="104" mass="12544">MIKLPDEQQQLIQIAEAAVEYQLAETKRNALRRELNTLYTTYFAAYGRPYADHRRIDPYDERFEPVLEFTGPAYRRWKDQRDLTTRLKRKLRTLVQRLEREGLA</sequence>
<dbReference type="EMBL" id="CP027169">
    <property type="protein sequence ID" value="AVK07821.1"/>
    <property type="molecule type" value="Genomic_DNA"/>
</dbReference>
<evidence type="ECO:0000313" key="1">
    <source>
        <dbReference type="EMBL" id="AVK07821.1"/>
    </source>
</evidence>
<dbReference type="AlphaFoldDB" id="A0A2R3J0W2"/>
<name>A0A2R3J0W2_9PSED</name>
<reference evidence="1 2" key="1">
    <citation type="submission" date="2018-02" db="EMBL/GenBank/DDBJ databases">
        <title>FDA/CDC Antimicrobial Resistant Isolate Bank Genome Sequencing.</title>
        <authorList>
            <person name="Benahmed F.H."/>
            <person name="Lutgring J.D."/>
            <person name="Yoo B."/>
            <person name="Machado M."/>
            <person name="Brown A."/>
            <person name="McAllister G."/>
            <person name="Perry A."/>
            <person name="Halpin A.L."/>
            <person name="Vavikolanu K."/>
            <person name="Ott S."/>
            <person name="Zhao X."/>
            <person name="Tallon L.J."/>
            <person name="Sadzewicz L."/>
            <person name="Aluvathingal J."/>
            <person name="Nadendla S."/>
            <person name="Voskania-kordi A."/>
            <person name="Simonyan V."/>
            <person name="Patel J."/>
            <person name="Shawar R.M."/>
        </authorList>
    </citation>
    <scope>NUCLEOTIDE SEQUENCE [LARGE SCALE GENOMIC DNA]</scope>
    <source>
        <strain evidence="1 2">AR_0356</strain>
    </source>
</reference>
<protein>
    <submittedName>
        <fullName evidence="1">Uncharacterized protein</fullName>
    </submittedName>
</protein>
<gene>
    <name evidence="1" type="ORF">CSB93_3223</name>
</gene>